<keyword evidence="4" id="KW-0804">Transcription</keyword>
<name>A0ABZ2KHQ3_9BACT</name>
<evidence type="ECO:0000256" key="5">
    <source>
        <dbReference type="SAM" id="MobiDB-lite"/>
    </source>
</evidence>
<feature type="domain" description="Sugar-binding" evidence="6">
    <location>
        <begin position="83"/>
        <end position="335"/>
    </location>
</feature>
<dbReference type="Gene3D" id="1.10.10.60">
    <property type="entry name" value="Homeodomain-like"/>
    <property type="match status" value="1"/>
</dbReference>
<dbReference type="EMBL" id="CP089982">
    <property type="protein sequence ID" value="WXA98084.1"/>
    <property type="molecule type" value="Genomic_DNA"/>
</dbReference>
<evidence type="ECO:0000313" key="7">
    <source>
        <dbReference type="EMBL" id="WXA98084.1"/>
    </source>
</evidence>
<dbReference type="InterPro" id="IPR051054">
    <property type="entry name" value="SorC_transcr_regulators"/>
</dbReference>
<dbReference type="RefSeq" id="WP_394848696.1">
    <property type="nucleotide sequence ID" value="NZ_CP089982.1"/>
</dbReference>
<dbReference type="Pfam" id="PF04198">
    <property type="entry name" value="Sugar-bind"/>
    <property type="match status" value="1"/>
</dbReference>
<proteinExistence type="inferred from homology"/>
<comment type="similarity">
    <text evidence="1">Belongs to the SorC transcriptional regulatory family.</text>
</comment>
<feature type="region of interest" description="Disordered" evidence="5">
    <location>
        <begin position="1"/>
        <end position="21"/>
    </location>
</feature>
<dbReference type="InterPro" id="IPR007324">
    <property type="entry name" value="Sugar-bd_dom_put"/>
</dbReference>
<dbReference type="InterPro" id="IPR037171">
    <property type="entry name" value="NagB/RpiA_transferase-like"/>
</dbReference>
<dbReference type="Proteomes" id="UP001379533">
    <property type="component" value="Chromosome"/>
</dbReference>
<accession>A0ABZ2KHQ3</accession>
<evidence type="ECO:0000256" key="1">
    <source>
        <dbReference type="ARBA" id="ARBA00010466"/>
    </source>
</evidence>
<gene>
    <name evidence="7" type="ORF">LZC95_14730</name>
</gene>
<organism evidence="7 8">
    <name type="scientific">Pendulispora brunnea</name>
    <dbReference type="NCBI Taxonomy" id="2905690"/>
    <lineage>
        <taxon>Bacteria</taxon>
        <taxon>Pseudomonadati</taxon>
        <taxon>Myxococcota</taxon>
        <taxon>Myxococcia</taxon>
        <taxon>Myxococcales</taxon>
        <taxon>Sorangiineae</taxon>
        <taxon>Pendulisporaceae</taxon>
        <taxon>Pendulispora</taxon>
    </lineage>
</organism>
<dbReference type="PANTHER" id="PTHR34294:SF1">
    <property type="entry name" value="TRANSCRIPTIONAL REGULATOR LSRR"/>
    <property type="match status" value="1"/>
</dbReference>
<reference evidence="7 8" key="1">
    <citation type="submission" date="2021-12" db="EMBL/GenBank/DDBJ databases">
        <title>Discovery of the Pendulisporaceae a myxobacterial family with distinct sporulation behavior and unique specialized metabolism.</title>
        <authorList>
            <person name="Garcia R."/>
            <person name="Popoff A."/>
            <person name="Bader C.D."/>
            <person name="Loehr J."/>
            <person name="Walesch S."/>
            <person name="Walt C."/>
            <person name="Boldt J."/>
            <person name="Bunk B."/>
            <person name="Haeckl F.J.F.P.J."/>
            <person name="Gunesch A.P."/>
            <person name="Birkelbach J."/>
            <person name="Nuebel U."/>
            <person name="Pietschmann T."/>
            <person name="Bach T."/>
            <person name="Mueller R."/>
        </authorList>
    </citation>
    <scope>NUCLEOTIDE SEQUENCE [LARGE SCALE GENOMIC DNA]</scope>
    <source>
        <strain evidence="7 8">MSr12523</strain>
    </source>
</reference>
<protein>
    <submittedName>
        <fullName evidence="7">Sugar-binding transcriptional regulator</fullName>
    </submittedName>
</protein>
<keyword evidence="2" id="KW-0805">Transcription regulation</keyword>
<keyword evidence="3" id="KW-0238">DNA-binding</keyword>
<keyword evidence="8" id="KW-1185">Reference proteome</keyword>
<evidence type="ECO:0000256" key="2">
    <source>
        <dbReference type="ARBA" id="ARBA00023015"/>
    </source>
</evidence>
<evidence type="ECO:0000259" key="6">
    <source>
        <dbReference type="Pfam" id="PF04198"/>
    </source>
</evidence>
<dbReference type="PANTHER" id="PTHR34294">
    <property type="entry name" value="TRANSCRIPTIONAL REGULATOR-RELATED"/>
    <property type="match status" value="1"/>
</dbReference>
<evidence type="ECO:0000256" key="4">
    <source>
        <dbReference type="ARBA" id="ARBA00023163"/>
    </source>
</evidence>
<dbReference type="SUPFAM" id="SSF100950">
    <property type="entry name" value="NagB/RpiA/CoA transferase-like"/>
    <property type="match status" value="1"/>
</dbReference>
<dbReference type="Gene3D" id="3.40.50.1360">
    <property type="match status" value="1"/>
</dbReference>
<evidence type="ECO:0000256" key="3">
    <source>
        <dbReference type="ARBA" id="ARBA00023125"/>
    </source>
</evidence>
<evidence type="ECO:0000313" key="8">
    <source>
        <dbReference type="Proteomes" id="UP001379533"/>
    </source>
</evidence>
<sequence>MKRDEPTAVAAVAPRRPNPRAPASDLLRLLTKVARLYHERGMRQPQIAQQLHISQPRVSRLLKQAADIGIVRTVVVPPGGVYTDLEDAIEHRYAIDDVVVVETDGDDDEDVIAALGGAAAVYLETTLTGGDRVGLSSWSATLLATVEAMRPRPLQVAESVVQIIGGVGNAKAQVQATRLTGRLAELTSAVPAFLPAPGLVSSNAARAALASDEMVAEVMSAWQRLTMVLVGVGSLEPSPLLRDSGNAIAAPEQEALRSLHAVGDICLRFFDENGALVKSPLDERILGISAEQLRRIPRRVGVAGGRRKYAAIRAALRGGWLSVLITDIGVARRLVEEPVQGVRA</sequence>